<dbReference type="Gene3D" id="2.40.50.100">
    <property type="match status" value="1"/>
</dbReference>
<dbReference type="Pfam" id="PF25954">
    <property type="entry name" value="Beta-barrel_RND_2"/>
    <property type="match status" value="1"/>
</dbReference>
<keyword evidence="5" id="KW-1185">Reference proteome</keyword>
<dbReference type="PANTHER" id="PTHR30469">
    <property type="entry name" value="MULTIDRUG RESISTANCE PROTEIN MDTA"/>
    <property type="match status" value="1"/>
</dbReference>
<evidence type="ECO:0000256" key="1">
    <source>
        <dbReference type="ARBA" id="ARBA00009477"/>
    </source>
</evidence>
<dbReference type="GO" id="GO:0015562">
    <property type="term" value="F:efflux transmembrane transporter activity"/>
    <property type="evidence" value="ECO:0007669"/>
    <property type="project" value="TreeGrafter"/>
</dbReference>
<dbReference type="Gene3D" id="1.10.287.470">
    <property type="entry name" value="Helix hairpin bin"/>
    <property type="match status" value="1"/>
</dbReference>
<dbReference type="NCBIfam" id="TIGR01730">
    <property type="entry name" value="RND_mfp"/>
    <property type="match status" value="1"/>
</dbReference>
<dbReference type="GO" id="GO:1990281">
    <property type="term" value="C:efflux pump complex"/>
    <property type="evidence" value="ECO:0007669"/>
    <property type="project" value="TreeGrafter"/>
</dbReference>
<dbReference type="PANTHER" id="PTHR30469:SF11">
    <property type="entry name" value="BLL4320 PROTEIN"/>
    <property type="match status" value="1"/>
</dbReference>
<dbReference type="Gene3D" id="2.40.420.20">
    <property type="match status" value="1"/>
</dbReference>
<feature type="domain" description="CusB-like beta-barrel" evidence="3">
    <location>
        <begin position="204"/>
        <end position="276"/>
    </location>
</feature>
<evidence type="ECO:0000313" key="5">
    <source>
        <dbReference type="Proteomes" id="UP000559987"/>
    </source>
</evidence>
<dbReference type="Proteomes" id="UP000559987">
    <property type="component" value="Unassembled WGS sequence"/>
</dbReference>
<feature type="coiled-coil region" evidence="2">
    <location>
        <begin position="142"/>
        <end position="169"/>
    </location>
</feature>
<comment type="similarity">
    <text evidence="1">Belongs to the membrane fusion protein (MFP) (TC 8.A.1) family.</text>
</comment>
<dbReference type="RefSeq" id="WP_183911086.1">
    <property type="nucleotide sequence ID" value="NZ_JACHXZ010000004.1"/>
</dbReference>
<dbReference type="AlphaFoldDB" id="A0A839UP96"/>
<dbReference type="SUPFAM" id="SSF111369">
    <property type="entry name" value="HlyD-like secretion proteins"/>
    <property type="match status" value="1"/>
</dbReference>
<gene>
    <name evidence="4" type="ORF">FHS30_002796</name>
</gene>
<reference evidence="4 5" key="1">
    <citation type="submission" date="2020-08" db="EMBL/GenBank/DDBJ databases">
        <title>Genomic Encyclopedia of Type Strains, Phase III (KMG-III): the genomes of soil and plant-associated and newly described type strains.</title>
        <authorList>
            <person name="Whitman W."/>
        </authorList>
    </citation>
    <scope>NUCLEOTIDE SEQUENCE [LARGE SCALE GENOMIC DNA]</scope>
    <source>
        <strain evidence="4 5">CECT 8571</strain>
    </source>
</reference>
<accession>A0A839UP96</accession>
<protein>
    <submittedName>
        <fullName evidence="4">Membrane fusion protein (Multidrug efflux system)</fullName>
    </submittedName>
</protein>
<dbReference type="InterPro" id="IPR058792">
    <property type="entry name" value="Beta-barrel_RND_2"/>
</dbReference>
<sequence length="373" mass="39444">MSQFKSIGFALAGLAVLTLSIAGIKFSQFGAMGSAGALFAMPPESVSVMRVEAQDWPNEFDAIGTVEADEGITIAAEVQGKVARIAFDAGEVVPAGKLLLEQESSNERAQLSAAQARYNLALSTFERLKTLRSNNTASQSELDTGEQQMLSARGELENLQATLAKKQLRAPFAGRLGLRLVDPGQDLQVGTPVVSLQATQRVRVNIPVPQFWLSKFHNGLPVQVTAGDGSEREFTGIITAIGVEIDPVTRSTVVQSSIDNRDGALIPGMAVSARVTLADPQPVLAIPSTAIIYAPYGDTVFVVDTDDKGQTIARQQFVKLGRARGDYVAIVSGLTLGQQIVEAGAFKLMNGAAIAISDTPTPPLSLTPTPADR</sequence>
<proteinExistence type="inferred from homology"/>
<dbReference type="EMBL" id="JACHXZ010000004">
    <property type="protein sequence ID" value="MBB3169583.1"/>
    <property type="molecule type" value="Genomic_DNA"/>
</dbReference>
<keyword evidence="2" id="KW-0175">Coiled coil</keyword>
<organism evidence="4 5">
    <name type="scientific">Simiduia aestuariiviva</name>
    <dbReference type="NCBI Taxonomy" id="1510459"/>
    <lineage>
        <taxon>Bacteria</taxon>
        <taxon>Pseudomonadati</taxon>
        <taxon>Pseudomonadota</taxon>
        <taxon>Gammaproteobacteria</taxon>
        <taxon>Cellvibrionales</taxon>
        <taxon>Cellvibrionaceae</taxon>
        <taxon>Simiduia</taxon>
    </lineage>
</organism>
<evidence type="ECO:0000313" key="4">
    <source>
        <dbReference type="EMBL" id="MBB3169583.1"/>
    </source>
</evidence>
<dbReference type="Gene3D" id="2.40.30.170">
    <property type="match status" value="1"/>
</dbReference>
<dbReference type="InterPro" id="IPR006143">
    <property type="entry name" value="RND_pump_MFP"/>
</dbReference>
<evidence type="ECO:0000256" key="2">
    <source>
        <dbReference type="SAM" id="Coils"/>
    </source>
</evidence>
<comment type="caution">
    <text evidence="4">The sequence shown here is derived from an EMBL/GenBank/DDBJ whole genome shotgun (WGS) entry which is preliminary data.</text>
</comment>
<name>A0A839UP96_9GAMM</name>
<evidence type="ECO:0000259" key="3">
    <source>
        <dbReference type="Pfam" id="PF25954"/>
    </source>
</evidence>